<dbReference type="Pfam" id="PF12146">
    <property type="entry name" value="Hydrolase_4"/>
    <property type="match status" value="1"/>
</dbReference>
<protein>
    <submittedName>
        <fullName evidence="2">Alpha/beta fold hydrolase</fullName>
    </submittedName>
</protein>
<evidence type="ECO:0000313" key="3">
    <source>
        <dbReference type="Proteomes" id="UP000743899"/>
    </source>
</evidence>
<dbReference type="SUPFAM" id="SSF53474">
    <property type="entry name" value="alpha/beta-Hydrolases"/>
    <property type="match status" value="1"/>
</dbReference>
<dbReference type="InterPro" id="IPR051044">
    <property type="entry name" value="MAG_DAG_Lipase"/>
</dbReference>
<organism evidence="2 3">
    <name type="scientific">Pallidibacillus pasinlerensis</name>
    <dbReference type="NCBI Taxonomy" id="2703818"/>
    <lineage>
        <taxon>Bacteria</taxon>
        <taxon>Bacillati</taxon>
        <taxon>Bacillota</taxon>
        <taxon>Bacilli</taxon>
        <taxon>Bacillales</taxon>
        <taxon>Bacillaceae</taxon>
        <taxon>Pallidibacillus</taxon>
    </lineage>
</organism>
<proteinExistence type="predicted"/>
<dbReference type="EMBL" id="JAACYS010000069">
    <property type="protein sequence ID" value="NCU18627.1"/>
    <property type="molecule type" value="Genomic_DNA"/>
</dbReference>
<dbReference type="InterPro" id="IPR022742">
    <property type="entry name" value="Hydrolase_4"/>
</dbReference>
<dbReference type="InterPro" id="IPR029058">
    <property type="entry name" value="AB_hydrolase_fold"/>
</dbReference>
<sequence length="250" mass="27858">MEKVYKVHPEAEEFYFPGNEVGVLVSHGFTGTTQSMRYLGTQIFKLGYTVYGPRLTGHGTDPENMEQASYKDWINDVERGLERLQKTCSKIFVVGLSMGGTLTLYLAQKYPNLAGIIPINAAINMPELKTAYDQLKNSGTRFVEGIGSDIKKSGVTELAYPKTPVKSMGDIIALMDQVRKDLTKVTVPTLIISSIIDNVVPPENSKEIYYSITSEDKSIIFLKNSYHVATLDNDKELIAKECARFISNRV</sequence>
<dbReference type="PIRSF" id="PIRSF017388">
    <property type="entry name" value="Esterase_lipase"/>
    <property type="match status" value="1"/>
</dbReference>
<feature type="domain" description="Serine aminopeptidase S33" evidence="1">
    <location>
        <begin position="23"/>
        <end position="232"/>
    </location>
</feature>
<dbReference type="Gene3D" id="3.40.50.1820">
    <property type="entry name" value="alpha/beta hydrolase"/>
    <property type="match status" value="1"/>
</dbReference>
<accession>A0ABX0A5B3</accession>
<name>A0ABX0A5B3_9BACI</name>
<dbReference type="PANTHER" id="PTHR11614">
    <property type="entry name" value="PHOSPHOLIPASE-RELATED"/>
    <property type="match status" value="1"/>
</dbReference>
<keyword evidence="3" id="KW-1185">Reference proteome</keyword>
<dbReference type="InterPro" id="IPR012354">
    <property type="entry name" value="Esterase_lipase"/>
</dbReference>
<evidence type="ECO:0000259" key="1">
    <source>
        <dbReference type="Pfam" id="PF12146"/>
    </source>
</evidence>
<keyword evidence="2" id="KW-0378">Hydrolase</keyword>
<dbReference type="Proteomes" id="UP000743899">
    <property type="component" value="Unassembled WGS sequence"/>
</dbReference>
<evidence type="ECO:0000313" key="2">
    <source>
        <dbReference type="EMBL" id="NCU18627.1"/>
    </source>
</evidence>
<gene>
    <name evidence="2" type="ORF">GW534_13020</name>
</gene>
<comment type="caution">
    <text evidence="2">The sequence shown here is derived from an EMBL/GenBank/DDBJ whole genome shotgun (WGS) entry which is preliminary data.</text>
</comment>
<reference evidence="2 3" key="1">
    <citation type="submission" date="2020-01" db="EMBL/GenBank/DDBJ databases">
        <title>A novel Bacillus sp. from Pasinler.</title>
        <authorList>
            <person name="Adiguzel A."/>
            <person name="Ay H."/>
            <person name="Baltaci M.O."/>
        </authorList>
    </citation>
    <scope>NUCLEOTIDE SEQUENCE [LARGE SCALE GENOMIC DNA]</scope>
    <source>
        <strain evidence="2 3">P1</strain>
    </source>
</reference>
<dbReference type="GO" id="GO:0016787">
    <property type="term" value="F:hydrolase activity"/>
    <property type="evidence" value="ECO:0007669"/>
    <property type="project" value="UniProtKB-KW"/>
</dbReference>